<organism evidence="3">
    <name type="scientific">marine sediment metagenome</name>
    <dbReference type="NCBI Taxonomy" id="412755"/>
    <lineage>
        <taxon>unclassified sequences</taxon>
        <taxon>metagenomes</taxon>
        <taxon>ecological metagenomes</taxon>
    </lineage>
</organism>
<comment type="caution">
    <text evidence="3">The sequence shown here is derived from an EMBL/GenBank/DDBJ whole genome shotgun (WGS) entry which is preliminary data.</text>
</comment>
<reference evidence="3" key="1">
    <citation type="journal article" date="2015" name="Nature">
        <title>Complex archaea that bridge the gap between prokaryotes and eukaryotes.</title>
        <authorList>
            <person name="Spang A."/>
            <person name="Saw J.H."/>
            <person name="Jorgensen S.L."/>
            <person name="Zaremba-Niedzwiedzka K."/>
            <person name="Martijn J."/>
            <person name="Lind A.E."/>
            <person name="van Eijk R."/>
            <person name="Schleper C."/>
            <person name="Guy L."/>
            <person name="Ettema T.J."/>
        </authorList>
    </citation>
    <scope>NUCLEOTIDE SEQUENCE</scope>
</reference>
<dbReference type="Pfam" id="PF01145">
    <property type="entry name" value="Band_7"/>
    <property type="match status" value="1"/>
</dbReference>
<feature type="coiled-coil region" evidence="1">
    <location>
        <begin position="197"/>
        <end position="231"/>
    </location>
</feature>
<dbReference type="PRINTS" id="PR00679">
    <property type="entry name" value="PROHIBITIN"/>
</dbReference>
<dbReference type="InterPro" id="IPR000163">
    <property type="entry name" value="Prohibitin"/>
</dbReference>
<keyword evidence="1" id="KW-0175">Coiled coil</keyword>
<dbReference type="PANTHER" id="PTHR23222:SF0">
    <property type="entry name" value="PROHIBITIN 1"/>
    <property type="match status" value="1"/>
</dbReference>
<gene>
    <name evidence="3" type="ORF">LCGC14_2000890</name>
</gene>
<dbReference type="InterPro" id="IPR001107">
    <property type="entry name" value="Band_7"/>
</dbReference>
<evidence type="ECO:0000313" key="3">
    <source>
        <dbReference type="EMBL" id="KKL80826.1"/>
    </source>
</evidence>
<dbReference type="PANTHER" id="PTHR23222">
    <property type="entry name" value="PROHIBITIN"/>
    <property type="match status" value="1"/>
</dbReference>
<feature type="domain" description="Band 7" evidence="2">
    <location>
        <begin position="19"/>
        <end position="180"/>
    </location>
</feature>
<dbReference type="Gene3D" id="3.30.479.30">
    <property type="entry name" value="Band 7 domain"/>
    <property type="match status" value="1"/>
</dbReference>
<evidence type="ECO:0000256" key="1">
    <source>
        <dbReference type="SAM" id="Coils"/>
    </source>
</evidence>
<dbReference type="CDD" id="cd03401">
    <property type="entry name" value="SPFH_prohibitin"/>
    <property type="match status" value="1"/>
</dbReference>
<dbReference type="GO" id="GO:0016020">
    <property type="term" value="C:membrane"/>
    <property type="evidence" value="ECO:0007669"/>
    <property type="project" value="InterPro"/>
</dbReference>
<evidence type="ECO:0000259" key="2">
    <source>
        <dbReference type="SMART" id="SM00244"/>
    </source>
</evidence>
<protein>
    <recommendedName>
        <fullName evidence="2">Band 7 domain-containing protein</fullName>
    </recommendedName>
</protein>
<dbReference type="AlphaFoldDB" id="A0A0F9FR20"/>
<proteinExistence type="predicted"/>
<name>A0A0F9FR20_9ZZZZ</name>
<dbReference type="SUPFAM" id="SSF117892">
    <property type="entry name" value="Band 7/SPFH domain"/>
    <property type="match status" value="1"/>
</dbReference>
<dbReference type="EMBL" id="LAZR01022740">
    <property type="protein sequence ID" value="KKL80826.1"/>
    <property type="molecule type" value="Genomic_DNA"/>
</dbReference>
<dbReference type="InterPro" id="IPR036013">
    <property type="entry name" value="Band_7/SPFH_dom_sf"/>
</dbReference>
<sequence>MMMVVIIVFLVFIVGVVFKPFAIVGPGERGVVIRLGAVQEVVLGEGFHFIVPVVDKVLLMDVTIKKSETDARAASSDIQDTRSTIALNYHVDPENANTVYQKYRMEYKSRIIDPAVQEAVKAVTARYNATDLITRRADVREDIKDLLRERLAKSNIIVDDFNIIAFEFSAEFSKAIEAKQTAEQFAIKAENDLVRIEIEAKQTIARAQAEAESLRLQKQNISKDLIELRRIEAQIRAIEKWDGRMPSVTGGAMPFVDAQRYMK</sequence>
<dbReference type="SMART" id="SM00244">
    <property type="entry name" value="PHB"/>
    <property type="match status" value="1"/>
</dbReference>
<accession>A0A0F9FR20</accession>